<keyword evidence="1" id="KW-1133">Transmembrane helix</keyword>
<dbReference type="EMBL" id="ML736848">
    <property type="protein sequence ID" value="KAE8398779.1"/>
    <property type="molecule type" value="Genomic_DNA"/>
</dbReference>
<name>A0A5N7CXV7_9EURO</name>
<dbReference type="AlphaFoldDB" id="A0A5N7CXV7"/>
<dbReference type="RefSeq" id="XP_031936098.1">
    <property type="nucleotide sequence ID" value="XM_032083414.1"/>
</dbReference>
<dbReference type="Proteomes" id="UP000325579">
    <property type="component" value="Unassembled WGS sequence"/>
</dbReference>
<accession>A0A5N7CXV7</accession>
<evidence type="ECO:0000313" key="3">
    <source>
        <dbReference type="Proteomes" id="UP000325579"/>
    </source>
</evidence>
<gene>
    <name evidence="2" type="ORF">BDV37DRAFT_262364</name>
</gene>
<proteinExistence type="predicted"/>
<dbReference type="GeneID" id="43668105"/>
<protein>
    <submittedName>
        <fullName evidence="2">Uncharacterized protein</fullName>
    </submittedName>
</protein>
<organism evidence="2 3">
    <name type="scientific">Aspergillus pseudonomiae</name>
    <dbReference type="NCBI Taxonomy" id="1506151"/>
    <lineage>
        <taxon>Eukaryota</taxon>
        <taxon>Fungi</taxon>
        <taxon>Dikarya</taxon>
        <taxon>Ascomycota</taxon>
        <taxon>Pezizomycotina</taxon>
        <taxon>Eurotiomycetes</taxon>
        <taxon>Eurotiomycetidae</taxon>
        <taxon>Eurotiales</taxon>
        <taxon>Aspergillaceae</taxon>
        <taxon>Aspergillus</taxon>
        <taxon>Aspergillus subgen. Circumdati</taxon>
    </lineage>
</organism>
<keyword evidence="1" id="KW-0472">Membrane</keyword>
<sequence length="62" mass="7333">MLNISNAYDSLPTRWFFFFFFFFHRMGCVFIDPLTLGPNQLLQSRTRAVCLENQTNTMFGTE</sequence>
<evidence type="ECO:0000256" key="1">
    <source>
        <dbReference type="SAM" id="Phobius"/>
    </source>
</evidence>
<keyword evidence="1" id="KW-0812">Transmembrane</keyword>
<keyword evidence="3" id="KW-1185">Reference proteome</keyword>
<evidence type="ECO:0000313" key="2">
    <source>
        <dbReference type="EMBL" id="KAE8398779.1"/>
    </source>
</evidence>
<feature type="transmembrane region" description="Helical" evidence="1">
    <location>
        <begin position="15"/>
        <end position="37"/>
    </location>
</feature>
<reference evidence="2 3" key="1">
    <citation type="submission" date="2019-04" db="EMBL/GenBank/DDBJ databases">
        <authorList>
            <consortium name="DOE Joint Genome Institute"/>
            <person name="Mondo S."/>
            <person name="Kjaerbolling I."/>
            <person name="Vesth T."/>
            <person name="Frisvad J.C."/>
            <person name="Nybo J.L."/>
            <person name="Theobald S."/>
            <person name="Kildgaard S."/>
            <person name="Isbrandt T."/>
            <person name="Kuo A."/>
            <person name="Sato A."/>
            <person name="Lyhne E.K."/>
            <person name="Kogle M.E."/>
            <person name="Wiebenga A."/>
            <person name="Kun R.S."/>
            <person name="Lubbers R.J."/>
            <person name="Makela M.R."/>
            <person name="Barry K."/>
            <person name="Chovatia M."/>
            <person name="Clum A."/>
            <person name="Daum C."/>
            <person name="Haridas S."/>
            <person name="He G."/>
            <person name="LaButti K."/>
            <person name="Lipzen A."/>
            <person name="Riley R."/>
            <person name="Salamov A."/>
            <person name="Simmons B.A."/>
            <person name="Magnuson J.K."/>
            <person name="Henrissat B."/>
            <person name="Mortensen U.H."/>
            <person name="Larsen T.O."/>
            <person name="Devries R.P."/>
            <person name="Grigoriev I.V."/>
            <person name="Machida M."/>
            <person name="Baker S.E."/>
            <person name="Andersen M.R."/>
            <person name="Cantor M.N."/>
            <person name="Hua S.X."/>
        </authorList>
    </citation>
    <scope>NUCLEOTIDE SEQUENCE [LARGE SCALE GENOMIC DNA]</scope>
    <source>
        <strain evidence="2 3">CBS 119388</strain>
    </source>
</reference>